<feature type="binding site" evidence="2">
    <location>
        <position position="76"/>
    </location>
    <ligand>
        <name>a divalent metal cation</name>
        <dbReference type="ChEBI" id="CHEBI:60240"/>
        <label>1</label>
    </ligand>
</feature>
<dbReference type="Pfam" id="PF01784">
    <property type="entry name" value="DUF34_NIF3"/>
    <property type="match status" value="1"/>
</dbReference>
<gene>
    <name evidence="3" type="ORF">L203_105734</name>
</gene>
<dbReference type="EMBL" id="CP143790">
    <property type="protein sequence ID" value="WVN90498.1"/>
    <property type="molecule type" value="Genomic_DNA"/>
</dbReference>
<protein>
    <submittedName>
        <fullName evidence="3">YbgI/family dinuclear metal center protein</fullName>
    </submittedName>
</protein>
<organism evidence="3 4">
    <name type="scientific">Cryptococcus depauperatus CBS 7841</name>
    <dbReference type="NCBI Taxonomy" id="1295531"/>
    <lineage>
        <taxon>Eukaryota</taxon>
        <taxon>Fungi</taxon>
        <taxon>Dikarya</taxon>
        <taxon>Basidiomycota</taxon>
        <taxon>Agaricomycotina</taxon>
        <taxon>Tremellomycetes</taxon>
        <taxon>Tremellales</taxon>
        <taxon>Cryptococcaceae</taxon>
        <taxon>Cryptococcus</taxon>
    </lineage>
</organism>
<dbReference type="GO" id="GO:0046872">
    <property type="term" value="F:metal ion binding"/>
    <property type="evidence" value="ECO:0007669"/>
    <property type="project" value="UniProtKB-KW"/>
</dbReference>
<reference evidence="3" key="3">
    <citation type="submission" date="2024-01" db="EMBL/GenBank/DDBJ databases">
        <authorList>
            <person name="Coelho M.A."/>
            <person name="David-Palma M."/>
            <person name="Shea T."/>
            <person name="Sun S."/>
            <person name="Cuomo C.A."/>
            <person name="Heitman J."/>
        </authorList>
    </citation>
    <scope>NUCLEOTIDE SEQUENCE</scope>
    <source>
        <strain evidence="3">CBS 7841</strain>
    </source>
</reference>
<keyword evidence="4" id="KW-1185">Reference proteome</keyword>
<sequence length="289" mass="31730">MGAVSQVTPMSLIKRVWERIAPLQLAEQSWDNVGPIMEAPYPNLNHRQILLTIDLTPAVCAEALALPSLSMVISYHPPIFRGLKFLTMSDPLQASLLRLTARGISVFSPHTSLDATPNGINAWMVKPFVPLSTFDRPISLSPNPPESFDGAGMGRYVELQKPLDLLQAVRIIKEHLGLSYVQLAEPTSSRPIKSLAVCAGSGGSVFKGTNADLLITGEMSHHEVLAYANSGIAVILTNHTNNERPYLSQVLRARLQEELDKEVDDQNPLKSEKWEVLVSKADVDPLRIV</sequence>
<evidence type="ECO:0000256" key="2">
    <source>
        <dbReference type="PIRSR" id="PIRSR602678-1"/>
    </source>
</evidence>
<dbReference type="Gene3D" id="3.40.1390.30">
    <property type="entry name" value="NIF3 (NGG1p interacting factor 3)-like"/>
    <property type="match status" value="1"/>
</dbReference>
<dbReference type="KEGG" id="cdep:91089943"/>
<evidence type="ECO:0000256" key="1">
    <source>
        <dbReference type="ARBA" id="ARBA00006964"/>
    </source>
</evidence>
<evidence type="ECO:0000313" key="3">
    <source>
        <dbReference type="EMBL" id="WVN90498.1"/>
    </source>
</evidence>
<dbReference type="Proteomes" id="UP000094043">
    <property type="component" value="Chromosome 7"/>
</dbReference>
<dbReference type="FunFam" id="3.40.1390.30:FF:000001">
    <property type="entry name" value="GTP cyclohydrolase 1 type 2"/>
    <property type="match status" value="1"/>
</dbReference>
<dbReference type="GO" id="GO:0005739">
    <property type="term" value="C:mitochondrion"/>
    <property type="evidence" value="ECO:0007669"/>
    <property type="project" value="TreeGrafter"/>
</dbReference>
<proteinExistence type="inferred from homology"/>
<comment type="similarity">
    <text evidence="1">Belongs to the GTP cyclohydrolase I type 2/NIF3 family.</text>
</comment>
<dbReference type="SUPFAM" id="SSF102705">
    <property type="entry name" value="NIF3 (NGG1p interacting factor 3)-like"/>
    <property type="match status" value="1"/>
</dbReference>
<feature type="binding site" evidence="2">
    <location>
        <position position="239"/>
    </location>
    <ligand>
        <name>a divalent metal cation</name>
        <dbReference type="ChEBI" id="CHEBI:60240"/>
        <label>1</label>
    </ligand>
</feature>
<dbReference type="GeneID" id="91089943"/>
<dbReference type="RefSeq" id="XP_066071198.1">
    <property type="nucleotide sequence ID" value="XM_066215101.1"/>
</dbReference>
<dbReference type="AlphaFoldDB" id="A0AAJ8JXY5"/>
<evidence type="ECO:0000313" key="4">
    <source>
        <dbReference type="Proteomes" id="UP000094043"/>
    </source>
</evidence>
<keyword evidence="2" id="KW-0479">Metal-binding</keyword>
<feature type="binding site" evidence="2">
    <location>
        <position position="114"/>
    </location>
    <ligand>
        <name>a divalent metal cation</name>
        <dbReference type="ChEBI" id="CHEBI:60240"/>
        <label>1</label>
    </ligand>
</feature>
<name>A0AAJ8JXY5_9TREE</name>
<dbReference type="InterPro" id="IPR002678">
    <property type="entry name" value="DUF34/NIF3"/>
</dbReference>
<accession>A0AAJ8JXY5</accession>
<dbReference type="PANTHER" id="PTHR13799">
    <property type="entry name" value="NGG1 INTERACTING FACTOR 3"/>
    <property type="match status" value="1"/>
</dbReference>
<feature type="binding site" evidence="2">
    <location>
        <position position="243"/>
    </location>
    <ligand>
        <name>a divalent metal cation</name>
        <dbReference type="ChEBI" id="CHEBI:60240"/>
        <label>1</label>
    </ligand>
</feature>
<reference evidence="3" key="2">
    <citation type="journal article" date="2022" name="Elife">
        <title>Obligate sexual reproduction of a homothallic fungus closely related to the Cryptococcus pathogenic species complex.</title>
        <authorList>
            <person name="Passer A.R."/>
            <person name="Clancey S.A."/>
            <person name="Shea T."/>
            <person name="David-Palma M."/>
            <person name="Averette A.F."/>
            <person name="Boekhout T."/>
            <person name="Porcel B.M."/>
            <person name="Nowrousian M."/>
            <person name="Cuomo C.A."/>
            <person name="Sun S."/>
            <person name="Heitman J."/>
            <person name="Coelho M.A."/>
        </authorList>
    </citation>
    <scope>NUCLEOTIDE SEQUENCE</scope>
    <source>
        <strain evidence="3">CBS 7841</strain>
    </source>
</reference>
<dbReference type="InterPro" id="IPR036069">
    <property type="entry name" value="DUF34/NIF3_sf"/>
</dbReference>
<reference evidence="3" key="1">
    <citation type="submission" date="2016-06" db="EMBL/GenBank/DDBJ databases">
        <authorList>
            <person name="Cuomo C."/>
            <person name="Litvintseva A."/>
            <person name="Heitman J."/>
            <person name="Chen Y."/>
            <person name="Sun S."/>
            <person name="Springer D."/>
            <person name="Dromer F."/>
            <person name="Young S."/>
            <person name="Zeng Q."/>
            <person name="Chapman S."/>
            <person name="Gujja S."/>
            <person name="Saif S."/>
            <person name="Birren B."/>
        </authorList>
    </citation>
    <scope>NUCLEOTIDE SEQUENCE</scope>
    <source>
        <strain evidence="3">CBS 7841</strain>
    </source>
</reference>
<dbReference type="PANTHER" id="PTHR13799:SF13">
    <property type="entry name" value="NIF3-LIKE PROTEIN 1"/>
    <property type="match status" value="1"/>
</dbReference>